<keyword evidence="1" id="KW-1133">Transmembrane helix</keyword>
<dbReference type="EMBL" id="VSRR010053117">
    <property type="protein sequence ID" value="MPC80132.1"/>
    <property type="molecule type" value="Genomic_DNA"/>
</dbReference>
<evidence type="ECO:0000256" key="1">
    <source>
        <dbReference type="SAM" id="Phobius"/>
    </source>
</evidence>
<evidence type="ECO:0000313" key="2">
    <source>
        <dbReference type="EMBL" id="MPC80132.1"/>
    </source>
</evidence>
<keyword evidence="1" id="KW-0812">Transmembrane</keyword>
<name>A0A5B7I8P7_PORTR</name>
<organism evidence="2 3">
    <name type="scientific">Portunus trituberculatus</name>
    <name type="common">Swimming crab</name>
    <name type="synonym">Neptunus trituberculatus</name>
    <dbReference type="NCBI Taxonomy" id="210409"/>
    <lineage>
        <taxon>Eukaryota</taxon>
        <taxon>Metazoa</taxon>
        <taxon>Ecdysozoa</taxon>
        <taxon>Arthropoda</taxon>
        <taxon>Crustacea</taxon>
        <taxon>Multicrustacea</taxon>
        <taxon>Malacostraca</taxon>
        <taxon>Eumalacostraca</taxon>
        <taxon>Eucarida</taxon>
        <taxon>Decapoda</taxon>
        <taxon>Pleocyemata</taxon>
        <taxon>Brachyura</taxon>
        <taxon>Eubrachyura</taxon>
        <taxon>Portunoidea</taxon>
        <taxon>Portunidae</taxon>
        <taxon>Portuninae</taxon>
        <taxon>Portunus</taxon>
    </lineage>
</organism>
<sequence length="74" mass="7467">MKVFGGCLGGAVPVLCLLRVKVTVVVMMVVVVAELMTSACPSDVLFFPPAAYLSGGGGEGAGREAPKESWGGPV</sequence>
<comment type="caution">
    <text evidence="2">The sequence shown here is derived from an EMBL/GenBank/DDBJ whole genome shotgun (WGS) entry which is preliminary data.</text>
</comment>
<accession>A0A5B7I8P7</accession>
<proteinExistence type="predicted"/>
<gene>
    <name evidence="2" type="ORF">E2C01_074700</name>
</gene>
<keyword evidence="3" id="KW-1185">Reference proteome</keyword>
<feature type="transmembrane region" description="Helical" evidence="1">
    <location>
        <begin position="12"/>
        <end position="33"/>
    </location>
</feature>
<dbReference type="AlphaFoldDB" id="A0A5B7I8P7"/>
<reference evidence="2 3" key="1">
    <citation type="submission" date="2019-05" db="EMBL/GenBank/DDBJ databases">
        <title>Another draft genome of Portunus trituberculatus and its Hox gene families provides insights of decapod evolution.</title>
        <authorList>
            <person name="Jeong J.-H."/>
            <person name="Song I."/>
            <person name="Kim S."/>
            <person name="Choi T."/>
            <person name="Kim D."/>
            <person name="Ryu S."/>
            <person name="Kim W."/>
        </authorList>
    </citation>
    <scope>NUCLEOTIDE SEQUENCE [LARGE SCALE GENOMIC DNA]</scope>
    <source>
        <tissue evidence="2">Muscle</tissue>
    </source>
</reference>
<dbReference type="Proteomes" id="UP000324222">
    <property type="component" value="Unassembled WGS sequence"/>
</dbReference>
<evidence type="ECO:0000313" key="3">
    <source>
        <dbReference type="Proteomes" id="UP000324222"/>
    </source>
</evidence>
<protein>
    <submittedName>
        <fullName evidence="2">Uncharacterized protein</fullName>
    </submittedName>
</protein>
<keyword evidence="1" id="KW-0472">Membrane</keyword>